<proteinExistence type="predicted"/>
<dbReference type="Proteomes" id="UP000305546">
    <property type="component" value="Unassembled WGS sequence"/>
</dbReference>
<dbReference type="AlphaFoldDB" id="A0A5C4MA66"/>
<dbReference type="InterPro" id="IPR036689">
    <property type="entry name" value="ESAT-6-like_sf"/>
</dbReference>
<gene>
    <name evidence="2" type="ORF">FG385_05355</name>
</gene>
<accession>A0A5C4MA66</accession>
<feature type="region of interest" description="Disordered" evidence="1">
    <location>
        <begin position="368"/>
        <end position="388"/>
    </location>
</feature>
<dbReference type="SUPFAM" id="SSF140453">
    <property type="entry name" value="EsxAB dimer-like"/>
    <property type="match status" value="1"/>
</dbReference>
<dbReference type="EMBL" id="VDFW01000003">
    <property type="protein sequence ID" value="TNC28678.1"/>
    <property type="molecule type" value="Genomic_DNA"/>
</dbReference>
<sequence length="388" mass="39686">MADEKVTGKASNITITKQGDPGLINTDKIPGALPGPLGSGFSAYNTAKGALADGKVSGGEIAGIAASGASFVSSCMSVSSIASDPIGWLVGQGLNFLMTVVQPLQDAIHFVSGDGPALANAAGNFGSIAQGLVSYSQKFAEEAKTSLSQWSGQAAETAGKKLAAFSDGIEGIAGQAGDIAQLLQISSMVMQVIEEFIKAILTELITWLIMIWIPALAAAVPTCGGSTAAAGGATAVRGAQTGSKVSRYIQKLKEILDKIKQFLQKMKDFFTQWKGNFKDIMKLNKDLGKLEAGPMAGNLGKLAGKDGMVGGRAAKGFGESMKETAAKAGAGTVGLGGAKYSTAKEKFQTGASVAGKANTYGQGIGKAVTYGESGEEQTTEETSEDLDF</sequence>
<dbReference type="OrthoDB" id="5180306at2"/>
<protein>
    <recommendedName>
        <fullName evidence="4">WXG100 family type VII secretion target</fullName>
    </recommendedName>
</protein>
<evidence type="ECO:0008006" key="4">
    <source>
        <dbReference type="Google" id="ProtNLM"/>
    </source>
</evidence>
<name>A0A5C4MA66_9PSEU</name>
<keyword evidence="3" id="KW-1185">Reference proteome</keyword>
<dbReference type="RefSeq" id="WP_139095453.1">
    <property type="nucleotide sequence ID" value="NZ_VDFW01000003.1"/>
</dbReference>
<comment type="caution">
    <text evidence="2">The sequence shown here is derived from an EMBL/GenBank/DDBJ whole genome shotgun (WGS) entry which is preliminary data.</text>
</comment>
<evidence type="ECO:0000256" key="1">
    <source>
        <dbReference type="SAM" id="MobiDB-lite"/>
    </source>
</evidence>
<feature type="compositionally biased region" description="Acidic residues" evidence="1">
    <location>
        <begin position="373"/>
        <end position="388"/>
    </location>
</feature>
<reference evidence="2 3" key="1">
    <citation type="submission" date="2019-06" db="EMBL/GenBank/DDBJ databases">
        <title>Amycolatopsis alkalitolerans sp. nov., isolated from Gastrodia elata Blume.</title>
        <authorList>
            <person name="Narsing Rao M.P."/>
            <person name="Li W.J."/>
        </authorList>
    </citation>
    <scope>NUCLEOTIDE SEQUENCE [LARGE SCALE GENOMIC DNA]</scope>
    <source>
        <strain evidence="2 3">SYSUP0005</strain>
    </source>
</reference>
<evidence type="ECO:0000313" key="3">
    <source>
        <dbReference type="Proteomes" id="UP000305546"/>
    </source>
</evidence>
<organism evidence="2 3">
    <name type="scientific">Amycolatopsis alkalitolerans</name>
    <dbReference type="NCBI Taxonomy" id="2547244"/>
    <lineage>
        <taxon>Bacteria</taxon>
        <taxon>Bacillati</taxon>
        <taxon>Actinomycetota</taxon>
        <taxon>Actinomycetes</taxon>
        <taxon>Pseudonocardiales</taxon>
        <taxon>Pseudonocardiaceae</taxon>
        <taxon>Amycolatopsis</taxon>
    </lineage>
</organism>
<evidence type="ECO:0000313" key="2">
    <source>
        <dbReference type="EMBL" id="TNC28678.1"/>
    </source>
</evidence>